<reference evidence="1 2" key="1">
    <citation type="submission" date="2023-01" db="EMBL/GenBank/DDBJ databases">
        <title>Psychrosphaera sp. nov., isolated from marine algae.</title>
        <authorList>
            <person name="Bayburt H."/>
            <person name="Choi B.J."/>
            <person name="Kim J.M."/>
            <person name="Choi D.G."/>
            <person name="Jeon C.O."/>
        </authorList>
    </citation>
    <scope>NUCLEOTIDE SEQUENCE [LARGE SCALE GENOMIC DNA]</scope>
    <source>
        <strain evidence="1 2">G1-22</strain>
    </source>
</reference>
<dbReference type="EMBL" id="JAQOMS010000002">
    <property type="protein sequence ID" value="MDC2888251.1"/>
    <property type="molecule type" value="Genomic_DNA"/>
</dbReference>
<keyword evidence="2" id="KW-1185">Reference proteome</keyword>
<gene>
    <name evidence="1" type="ORF">PN838_04975</name>
</gene>
<protein>
    <submittedName>
        <fullName evidence="1">Uncharacterized protein</fullName>
    </submittedName>
</protein>
<sequence length="144" mass="16532">MSVPDSAGKEIQRYNQIPSPKVQGLLQNLKFIVYMTPISNPDQKEAYQKYHEMTAPAAQLNKFGHPKLKRYINMEVETIEYVNLRSEERYLYKTEVSVALPGQEERAKVRHVTFQVTAYSLSLNKVARLQKAILLSLVCLKCSV</sequence>
<evidence type="ECO:0000313" key="2">
    <source>
        <dbReference type="Proteomes" id="UP001528411"/>
    </source>
</evidence>
<comment type="caution">
    <text evidence="1">The sequence shown here is derived from an EMBL/GenBank/DDBJ whole genome shotgun (WGS) entry which is preliminary data.</text>
</comment>
<evidence type="ECO:0000313" key="1">
    <source>
        <dbReference type="EMBL" id="MDC2888251.1"/>
    </source>
</evidence>
<name>A0ABT5FA22_9GAMM</name>
<proteinExistence type="predicted"/>
<accession>A0ABT5FA22</accession>
<dbReference type="RefSeq" id="WP_272179917.1">
    <property type="nucleotide sequence ID" value="NZ_JAQOMS010000002.1"/>
</dbReference>
<dbReference type="Proteomes" id="UP001528411">
    <property type="component" value="Unassembled WGS sequence"/>
</dbReference>
<organism evidence="1 2">
    <name type="scientific">Psychrosphaera algicola</name>
    <dbReference type="NCBI Taxonomy" id="3023714"/>
    <lineage>
        <taxon>Bacteria</taxon>
        <taxon>Pseudomonadati</taxon>
        <taxon>Pseudomonadota</taxon>
        <taxon>Gammaproteobacteria</taxon>
        <taxon>Alteromonadales</taxon>
        <taxon>Pseudoalteromonadaceae</taxon>
        <taxon>Psychrosphaera</taxon>
    </lineage>
</organism>